<evidence type="ECO:0000313" key="8">
    <source>
        <dbReference type="Proteomes" id="UP000605259"/>
    </source>
</evidence>
<organism evidence="7 8">
    <name type="scientific">Priestia taiwanensis</name>
    <dbReference type="NCBI Taxonomy" id="1347902"/>
    <lineage>
        <taxon>Bacteria</taxon>
        <taxon>Bacillati</taxon>
        <taxon>Bacillota</taxon>
        <taxon>Bacilli</taxon>
        <taxon>Bacillales</taxon>
        <taxon>Bacillaceae</taxon>
        <taxon>Priestia</taxon>
    </lineage>
</organism>
<feature type="transmembrane region" description="Helical" evidence="5">
    <location>
        <begin position="88"/>
        <end position="113"/>
    </location>
</feature>
<gene>
    <name evidence="7" type="ORF">GCM10007140_34110</name>
</gene>
<feature type="transmembrane region" description="Helical" evidence="5">
    <location>
        <begin position="119"/>
        <end position="141"/>
    </location>
</feature>
<reference evidence="7" key="1">
    <citation type="journal article" date="2014" name="Int. J. Syst. Evol. Microbiol.">
        <title>Complete genome sequence of Corynebacterium casei LMG S-19264T (=DSM 44701T), isolated from a smear-ripened cheese.</title>
        <authorList>
            <consortium name="US DOE Joint Genome Institute (JGI-PGF)"/>
            <person name="Walter F."/>
            <person name="Albersmeier A."/>
            <person name="Kalinowski J."/>
            <person name="Ruckert C."/>
        </authorList>
    </citation>
    <scope>NUCLEOTIDE SEQUENCE</scope>
    <source>
        <strain evidence="7">CGMCC 1.12698</strain>
    </source>
</reference>
<dbReference type="Proteomes" id="UP000605259">
    <property type="component" value="Unassembled WGS sequence"/>
</dbReference>
<dbReference type="GO" id="GO:0016020">
    <property type="term" value="C:membrane"/>
    <property type="evidence" value="ECO:0007669"/>
    <property type="project" value="UniProtKB-SubCell"/>
</dbReference>
<accession>A0A917ERL2</accession>
<protein>
    <submittedName>
        <fullName evidence="7">ABC transporter permease</fullName>
    </submittedName>
</protein>
<evidence type="ECO:0000256" key="2">
    <source>
        <dbReference type="ARBA" id="ARBA00022692"/>
    </source>
</evidence>
<feature type="transmembrane region" description="Helical" evidence="5">
    <location>
        <begin position="153"/>
        <end position="169"/>
    </location>
</feature>
<keyword evidence="8" id="KW-1185">Reference proteome</keyword>
<evidence type="ECO:0000256" key="5">
    <source>
        <dbReference type="SAM" id="Phobius"/>
    </source>
</evidence>
<dbReference type="Pfam" id="PF12698">
    <property type="entry name" value="ABC2_membrane_3"/>
    <property type="match status" value="1"/>
</dbReference>
<evidence type="ECO:0000256" key="4">
    <source>
        <dbReference type="ARBA" id="ARBA00023136"/>
    </source>
</evidence>
<dbReference type="EMBL" id="BMFK01000004">
    <property type="protein sequence ID" value="GGE81649.1"/>
    <property type="molecule type" value="Genomic_DNA"/>
</dbReference>
<feature type="transmembrane region" description="Helical" evidence="5">
    <location>
        <begin position="19"/>
        <end position="35"/>
    </location>
</feature>
<feature type="domain" description="ABC-2 type transporter transmembrane" evidence="6">
    <location>
        <begin position="46"/>
        <end position="223"/>
    </location>
</feature>
<reference evidence="7" key="2">
    <citation type="submission" date="2020-09" db="EMBL/GenBank/DDBJ databases">
        <authorList>
            <person name="Sun Q."/>
            <person name="Zhou Y."/>
        </authorList>
    </citation>
    <scope>NUCLEOTIDE SEQUENCE</scope>
    <source>
        <strain evidence="7">CGMCC 1.12698</strain>
    </source>
</reference>
<dbReference type="AlphaFoldDB" id="A0A917ERL2"/>
<evidence type="ECO:0000259" key="6">
    <source>
        <dbReference type="Pfam" id="PF12698"/>
    </source>
</evidence>
<evidence type="ECO:0000256" key="3">
    <source>
        <dbReference type="ARBA" id="ARBA00022989"/>
    </source>
</evidence>
<proteinExistence type="predicted"/>
<keyword evidence="4 5" id="KW-0472">Membrane</keyword>
<evidence type="ECO:0000313" key="7">
    <source>
        <dbReference type="EMBL" id="GGE81649.1"/>
    </source>
</evidence>
<comment type="caution">
    <text evidence="7">The sequence shown here is derived from an EMBL/GenBank/DDBJ whole genome shotgun (WGS) entry which is preliminary data.</text>
</comment>
<evidence type="ECO:0000256" key="1">
    <source>
        <dbReference type="ARBA" id="ARBA00004141"/>
    </source>
</evidence>
<sequence length="230" mass="25548">MSRLFVLVKRECIDVSRNYVILSMMMVPLFIAFMYELKGVKDETVFLVPLLITYAFIGMVIQPIMIAEEKEKGSFTIYRVSPFHQGHLIVAKGIVSILLALFVTILIAVMGGFSIENMLLFIYTAIATTLFSICAGTLVGFYSKNAMDTSVKGIPCAFFLLLPMFANFYEENGMLTTINNMLPGQAIFNGLFVSLGGEMTGVWSDSLLVTGWTVAACVFCLVIYKKRQSL</sequence>
<keyword evidence="2 5" id="KW-0812">Transmembrane</keyword>
<feature type="transmembrane region" description="Helical" evidence="5">
    <location>
        <begin position="206"/>
        <end position="224"/>
    </location>
</feature>
<comment type="subcellular location">
    <subcellularLocation>
        <location evidence="1">Membrane</location>
        <topology evidence="1">Multi-pass membrane protein</topology>
    </subcellularLocation>
</comment>
<dbReference type="InterPro" id="IPR013525">
    <property type="entry name" value="ABC2_TM"/>
</dbReference>
<name>A0A917ERL2_9BACI</name>
<dbReference type="RefSeq" id="WP_188389692.1">
    <property type="nucleotide sequence ID" value="NZ_BMFK01000004.1"/>
</dbReference>
<keyword evidence="3 5" id="KW-1133">Transmembrane helix</keyword>
<feature type="transmembrane region" description="Helical" evidence="5">
    <location>
        <begin position="47"/>
        <end position="67"/>
    </location>
</feature>
<dbReference type="GO" id="GO:0140359">
    <property type="term" value="F:ABC-type transporter activity"/>
    <property type="evidence" value="ECO:0007669"/>
    <property type="project" value="InterPro"/>
</dbReference>